<evidence type="ECO:0000256" key="2">
    <source>
        <dbReference type="ARBA" id="ARBA00022475"/>
    </source>
</evidence>
<comment type="caution">
    <text evidence="11">The sequence shown here is derived from an EMBL/GenBank/DDBJ whole genome shotgun (WGS) entry which is preliminary data.</text>
</comment>
<evidence type="ECO:0000256" key="8">
    <source>
        <dbReference type="ARBA" id="ARBA00023170"/>
    </source>
</evidence>
<gene>
    <name evidence="11" type="ORF">Zmor_007667</name>
</gene>
<evidence type="ECO:0000256" key="6">
    <source>
        <dbReference type="ARBA" id="ARBA00022989"/>
    </source>
</evidence>
<sequence>MKKYDWKTSLTVTLCILKCIGLWPEKFYTCNFYTLYAIFVAIVIVAGHNLSQIINIFFVYTDLEALTATIFVLTTNILATIKMCLFVRNLKVIKQLFAVLDRDQFQPKSAHQRNLLQPSLKFWKVSFVVFHTVVALNVTLWSISPLTNEEQKLPFLAWYPFNIDISPNYNIVYMYQVTGIWYVTSANISLDTMTYAFFMYTWSQCDILCDDLSNLDGTVDEFKKKFEECVNHHKEIVRFANSSNSLFNMIILGQLMTSTMVLALTLFQLSLVENFVSHETLPHFCYLTGISMELFFYCWFGNEVEIKSSGIPFALYKSNWCQQPISVQKNMLIMSVRCQDPITISALNLFPLSLKTFVNILRTAWSYFAVLYNVNNS</sequence>
<keyword evidence="7 10" id="KW-0472">Membrane</keyword>
<evidence type="ECO:0000256" key="1">
    <source>
        <dbReference type="ARBA" id="ARBA00004651"/>
    </source>
</evidence>
<dbReference type="PANTHER" id="PTHR21137:SF35">
    <property type="entry name" value="ODORANT RECEPTOR 19A-RELATED"/>
    <property type="match status" value="1"/>
</dbReference>
<protein>
    <recommendedName>
        <fullName evidence="10">Odorant receptor</fullName>
    </recommendedName>
</protein>
<evidence type="ECO:0000256" key="10">
    <source>
        <dbReference type="RuleBase" id="RU351113"/>
    </source>
</evidence>
<keyword evidence="4 10" id="KW-0812">Transmembrane</keyword>
<feature type="transmembrane region" description="Helical" evidence="10">
    <location>
        <begin position="122"/>
        <end position="143"/>
    </location>
</feature>
<dbReference type="GO" id="GO:0005549">
    <property type="term" value="F:odorant binding"/>
    <property type="evidence" value="ECO:0007669"/>
    <property type="project" value="InterPro"/>
</dbReference>
<keyword evidence="12" id="KW-1185">Reference proteome</keyword>
<keyword evidence="2" id="KW-1003">Cell membrane</keyword>
<evidence type="ECO:0000313" key="11">
    <source>
        <dbReference type="EMBL" id="KAJ3663398.1"/>
    </source>
</evidence>
<dbReference type="AlphaFoldDB" id="A0AA38MQ04"/>
<dbReference type="GO" id="GO:0004984">
    <property type="term" value="F:olfactory receptor activity"/>
    <property type="evidence" value="ECO:0007669"/>
    <property type="project" value="InterPro"/>
</dbReference>
<comment type="caution">
    <text evidence="10">Lacks conserved residue(s) required for the propagation of feature annotation.</text>
</comment>
<evidence type="ECO:0000256" key="4">
    <source>
        <dbReference type="ARBA" id="ARBA00022692"/>
    </source>
</evidence>
<evidence type="ECO:0000256" key="7">
    <source>
        <dbReference type="ARBA" id="ARBA00023136"/>
    </source>
</evidence>
<evidence type="ECO:0000256" key="9">
    <source>
        <dbReference type="ARBA" id="ARBA00023224"/>
    </source>
</evidence>
<keyword evidence="9 10" id="KW-0807">Transducer</keyword>
<dbReference type="GO" id="GO:0005886">
    <property type="term" value="C:plasma membrane"/>
    <property type="evidence" value="ECO:0007669"/>
    <property type="project" value="UniProtKB-SubCell"/>
</dbReference>
<comment type="similarity">
    <text evidence="10">Belongs to the insect chemoreceptor superfamily. Heteromeric odorant receptor channel (TC 1.A.69) family.</text>
</comment>
<keyword evidence="5 10" id="KW-0552">Olfaction</keyword>
<reference evidence="11" key="1">
    <citation type="journal article" date="2023" name="G3 (Bethesda)">
        <title>Whole genome assemblies of Zophobas morio and Tenebrio molitor.</title>
        <authorList>
            <person name="Kaur S."/>
            <person name="Stinson S.A."/>
            <person name="diCenzo G.C."/>
        </authorList>
    </citation>
    <scope>NUCLEOTIDE SEQUENCE</scope>
    <source>
        <strain evidence="11">QUZm001</strain>
    </source>
</reference>
<comment type="subcellular location">
    <subcellularLocation>
        <location evidence="1 10">Cell membrane</location>
        <topology evidence="1 10">Multi-pass membrane protein</topology>
    </subcellularLocation>
</comment>
<dbReference type="InterPro" id="IPR004117">
    <property type="entry name" value="7tm6_olfct_rcpt"/>
</dbReference>
<dbReference type="GO" id="GO:0007165">
    <property type="term" value="P:signal transduction"/>
    <property type="evidence" value="ECO:0007669"/>
    <property type="project" value="UniProtKB-KW"/>
</dbReference>
<proteinExistence type="inferred from homology"/>
<dbReference type="Proteomes" id="UP001168821">
    <property type="component" value="Unassembled WGS sequence"/>
</dbReference>
<dbReference type="Pfam" id="PF02949">
    <property type="entry name" value="7tm_6"/>
    <property type="match status" value="1"/>
</dbReference>
<name>A0AA38MQ04_9CUCU</name>
<dbReference type="EMBL" id="JALNTZ010000002">
    <property type="protein sequence ID" value="KAJ3663398.1"/>
    <property type="molecule type" value="Genomic_DNA"/>
</dbReference>
<feature type="transmembrane region" description="Helical" evidence="10">
    <location>
        <begin position="66"/>
        <end position="87"/>
    </location>
</feature>
<dbReference type="PANTHER" id="PTHR21137">
    <property type="entry name" value="ODORANT RECEPTOR"/>
    <property type="match status" value="1"/>
</dbReference>
<feature type="transmembrane region" description="Helical" evidence="10">
    <location>
        <begin position="179"/>
        <end position="198"/>
    </location>
</feature>
<feature type="transmembrane region" description="Helical" evidence="10">
    <location>
        <begin position="246"/>
        <end position="269"/>
    </location>
</feature>
<keyword evidence="3 10" id="KW-0716">Sensory transduction</keyword>
<evidence type="ECO:0000313" key="12">
    <source>
        <dbReference type="Proteomes" id="UP001168821"/>
    </source>
</evidence>
<keyword evidence="6 10" id="KW-1133">Transmembrane helix</keyword>
<keyword evidence="8 10" id="KW-0675">Receptor</keyword>
<accession>A0AA38MQ04</accession>
<evidence type="ECO:0000256" key="5">
    <source>
        <dbReference type="ARBA" id="ARBA00022725"/>
    </source>
</evidence>
<evidence type="ECO:0000256" key="3">
    <source>
        <dbReference type="ARBA" id="ARBA00022606"/>
    </source>
</evidence>
<feature type="transmembrane region" description="Helical" evidence="10">
    <location>
        <begin position="35"/>
        <end position="60"/>
    </location>
</feature>
<organism evidence="11 12">
    <name type="scientific">Zophobas morio</name>
    <dbReference type="NCBI Taxonomy" id="2755281"/>
    <lineage>
        <taxon>Eukaryota</taxon>
        <taxon>Metazoa</taxon>
        <taxon>Ecdysozoa</taxon>
        <taxon>Arthropoda</taxon>
        <taxon>Hexapoda</taxon>
        <taxon>Insecta</taxon>
        <taxon>Pterygota</taxon>
        <taxon>Neoptera</taxon>
        <taxon>Endopterygota</taxon>
        <taxon>Coleoptera</taxon>
        <taxon>Polyphaga</taxon>
        <taxon>Cucujiformia</taxon>
        <taxon>Tenebrionidae</taxon>
        <taxon>Zophobas</taxon>
    </lineage>
</organism>